<accession>A0A9Q0YJV2</accession>
<reference evidence="1" key="1">
    <citation type="submission" date="2021-10" db="EMBL/GenBank/DDBJ databases">
        <title>Tropical sea cucumber genome reveals ecological adaptation and Cuvierian tubules defense mechanism.</title>
        <authorList>
            <person name="Chen T."/>
        </authorList>
    </citation>
    <scope>NUCLEOTIDE SEQUENCE</scope>
    <source>
        <strain evidence="1">Nanhai2018</strain>
        <tissue evidence="1">Muscle</tissue>
    </source>
</reference>
<dbReference type="AlphaFoldDB" id="A0A9Q0YJV2"/>
<evidence type="ECO:0000313" key="1">
    <source>
        <dbReference type="EMBL" id="KAJ8023903.1"/>
    </source>
</evidence>
<name>A0A9Q0YJV2_HOLLE</name>
<gene>
    <name evidence="1" type="ORF">HOLleu_36475</name>
</gene>
<proteinExistence type="predicted"/>
<comment type="caution">
    <text evidence="1">The sequence shown here is derived from an EMBL/GenBank/DDBJ whole genome shotgun (WGS) entry which is preliminary data.</text>
</comment>
<keyword evidence="2" id="KW-1185">Reference proteome</keyword>
<sequence>MPGRKMNSEVAIAVQVQQGIYEDFVRSKAFDCEDKLGCRVLRFQSAAVAKSAFTPDWGYRICNLAGDFLSVNFEPLQIWLSQRKQLEEYSTEGIKTLFPRGVQVVARFVKTQGNRYDLETCLYSMVECSNHAHYKLECPEEILKQICKDIHINYDLVEKNALPKLCQN</sequence>
<dbReference type="Proteomes" id="UP001152320">
    <property type="component" value="Chromosome 19"/>
</dbReference>
<dbReference type="OrthoDB" id="10040943at2759"/>
<protein>
    <submittedName>
        <fullName evidence="1">Uncharacterized protein</fullName>
    </submittedName>
</protein>
<dbReference type="EMBL" id="JAIZAY010000019">
    <property type="protein sequence ID" value="KAJ8023903.1"/>
    <property type="molecule type" value="Genomic_DNA"/>
</dbReference>
<organism evidence="1 2">
    <name type="scientific">Holothuria leucospilota</name>
    <name type="common">Black long sea cucumber</name>
    <name type="synonym">Mertensiothuria leucospilota</name>
    <dbReference type="NCBI Taxonomy" id="206669"/>
    <lineage>
        <taxon>Eukaryota</taxon>
        <taxon>Metazoa</taxon>
        <taxon>Echinodermata</taxon>
        <taxon>Eleutherozoa</taxon>
        <taxon>Echinozoa</taxon>
        <taxon>Holothuroidea</taxon>
        <taxon>Aspidochirotacea</taxon>
        <taxon>Aspidochirotida</taxon>
        <taxon>Holothuriidae</taxon>
        <taxon>Holothuria</taxon>
    </lineage>
</organism>
<evidence type="ECO:0000313" key="2">
    <source>
        <dbReference type="Proteomes" id="UP001152320"/>
    </source>
</evidence>